<dbReference type="Pfam" id="PF09339">
    <property type="entry name" value="HTH_IclR"/>
    <property type="match status" value="1"/>
</dbReference>
<organism evidence="7 8">
    <name type="scientific">Pigmentiphaga aceris</name>
    <dbReference type="NCBI Taxonomy" id="1940612"/>
    <lineage>
        <taxon>Bacteria</taxon>
        <taxon>Pseudomonadati</taxon>
        <taxon>Pseudomonadota</taxon>
        <taxon>Betaproteobacteria</taxon>
        <taxon>Burkholderiales</taxon>
        <taxon>Alcaligenaceae</taxon>
        <taxon>Pigmentiphaga</taxon>
    </lineage>
</organism>
<dbReference type="PANTHER" id="PTHR30136:SF8">
    <property type="entry name" value="TRANSCRIPTIONAL REGULATORY PROTEIN"/>
    <property type="match status" value="1"/>
</dbReference>
<keyword evidence="3" id="KW-0804">Transcription</keyword>
<accession>A0A5C0ASQ7</accession>
<evidence type="ECO:0000256" key="4">
    <source>
        <dbReference type="SAM" id="MobiDB-lite"/>
    </source>
</evidence>
<feature type="region of interest" description="Disordered" evidence="4">
    <location>
        <begin position="28"/>
        <end position="53"/>
    </location>
</feature>
<feature type="compositionally biased region" description="Low complexity" evidence="4">
    <location>
        <begin position="28"/>
        <end position="38"/>
    </location>
</feature>
<evidence type="ECO:0000313" key="7">
    <source>
        <dbReference type="EMBL" id="QEI05268.1"/>
    </source>
</evidence>
<reference evidence="7 8" key="1">
    <citation type="submission" date="2019-08" db="EMBL/GenBank/DDBJ databases">
        <title>Amphibian skin-associated Pigmentiphaga: genome sequence and occurrence across geography and hosts.</title>
        <authorList>
            <person name="Bletz M.C."/>
            <person name="Bunk B."/>
            <person name="Sproeer C."/>
            <person name="Biwer P."/>
            <person name="Reiter S."/>
            <person name="Rabemananjara F.C.E."/>
            <person name="Schulz S."/>
            <person name="Overmann J."/>
            <person name="Vences M."/>
        </authorList>
    </citation>
    <scope>NUCLEOTIDE SEQUENCE [LARGE SCALE GENOMIC DNA]</scope>
    <source>
        <strain evidence="7 8">Mada1488</strain>
    </source>
</reference>
<dbReference type="InterPro" id="IPR036388">
    <property type="entry name" value="WH-like_DNA-bd_sf"/>
</dbReference>
<sequence>MPVFPGSAPTVFLLEPCCVTTRKSSASTRTPAAAASADAPKRRSKAPSDEAAVPKTRRGIQSIEVGFGILDALRLSGGPIPLRQIAERTGLAVANIHYYLVSFQAVGVVRQDPDTGFYGLGPYALRLGMAALEQFDVYTAARPVMAELAASLGHTVFLGVWGNRGPTIVYRIESTRGRPILELRVGTVLPLLSSALGRNFLAHLPRVLTDAAVTQELENTASAPLLDLPTSVAEVEKMIAGINKTGLSRCRDALLPQFTSLSAPVFDHLGEMVAAITIMGPKGTLDDKLDGETAQTLKAQATRISREAGWVG</sequence>
<dbReference type="Pfam" id="PF01614">
    <property type="entry name" value="IclR_C"/>
    <property type="match status" value="1"/>
</dbReference>
<keyword evidence="2" id="KW-0238">DNA-binding</keyword>
<dbReference type="GO" id="GO:0003700">
    <property type="term" value="F:DNA-binding transcription factor activity"/>
    <property type="evidence" value="ECO:0007669"/>
    <property type="project" value="TreeGrafter"/>
</dbReference>
<keyword evidence="1" id="KW-0805">Transcription regulation</keyword>
<dbReference type="GO" id="GO:0045892">
    <property type="term" value="P:negative regulation of DNA-templated transcription"/>
    <property type="evidence" value="ECO:0007669"/>
    <property type="project" value="TreeGrafter"/>
</dbReference>
<name>A0A5C0ASQ7_9BURK</name>
<dbReference type="SUPFAM" id="SSF55781">
    <property type="entry name" value="GAF domain-like"/>
    <property type="match status" value="1"/>
</dbReference>
<dbReference type="Proteomes" id="UP000325161">
    <property type="component" value="Chromosome"/>
</dbReference>
<feature type="domain" description="IclR-ED" evidence="6">
    <location>
        <begin position="123"/>
        <end position="310"/>
    </location>
</feature>
<dbReference type="InterPro" id="IPR014757">
    <property type="entry name" value="Tscrpt_reg_IclR_C"/>
</dbReference>
<evidence type="ECO:0000256" key="1">
    <source>
        <dbReference type="ARBA" id="ARBA00023015"/>
    </source>
</evidence>
<dbReference type="KEGG" id="pacr:FXN63_05015"/>
<dbReference type="InterPro" id="IPR050707">
    <property type="entry name" value="HTH_MetabolicPath_Reg"/>
</dbReference>
<dbReference type="AlphaFoldDB" id="A0A5C0ASQ7"/>
<gene>
    <name evidence="7" type="ORF">FXN63_05015</name>
</gene>
<feature type="domain" description="HTH iclR-type" evidence="5">
    <location>
        <begin position="60"/>
        <end position="122"/>
    </location>
</feature>
<dbReference type="InterPro" id="IPR036390">
    <property type="entry name" value="WH_DNA-bd_sf"/>
</dbReference>
<dbReference type="InterPro" id="IPR029016">
    <property type="entry name" value="GAF-like_dom_sf"/>
</dbReference>
<dbReference type="OrthoDB" id="8524622at2"/>
<dbReference type="InterPro" id="IPR005471">
    <property type="entry name" value="Tscrpt_reg_IclR_N"/>
</dbReference>
<evidence type="ECO:0000259" key="6">
    <source>
        <dbReference type="PROSITE" id="PS51078"/>
    </source>
</evidence>
<dbReference type="PANTHER" id="PTHR30136">
    <property type="entry name" value="HELIX-TURN-HELIX TRANSCRIPTIONAL REGULATOR, ICLR FAMILY"/>
    <property type="match status" value="1"/>
</dbReference>
<evidence type="ECO:0000313" key="8">
    <source>
        <dbReference type="Proteomes" id="UP000325161"/>
    </source>
</evidence>
<dbReference type="PROSITE" id="PS51078">
    <property type="entry name" value="ICLR_ED"/>
    <property type="match status" value="1"/>
</dbReference>
<dbReference type="SMART" id="SM00346">
    <property type="entry name" value="HTH_ICLR"/>
    <property type="match status" value="1"/>
</dbReference>
<dbReference type="EMBL" id="CP043046">
    <property type="protein sequence ID" value="QEI05268.1"/>
    <property type="molecule type" value="Genomic_DNA"/>
</dbReference>
<evidence type="ECO:0000259" key="5">
    <source>
        <dbReference type="PROSITE" id="PS51077"/>
    </source>
</evidence>
<proteinExistence type="predicted"/>
<dbReference type="Gene3D" id="3.30.450.40">
    <property type="match status" value="1"/>
</dbReference>
<protein>
    <submittedName>
        <fullName evidence="7">IclR family transcriptional regulator</fullName>
    </submittedName>
</protein>
<keyword evidence="8" id="KW-1185">Reference proteome</keyword>
<evidence type="ECO:0000256" key="2">
    <source>
        <dbReference type="ARBA" id="ARBA00023125"/>
    </source>
</evidence>
<dbReference type="PROSITE" id="PS51077">
    <property type="entry name" value="HTH_ICLR"/>
    <property type="match status" value="1"/>
</dbReference>
<dbReference type="GO" id="GO:0003677">
    <property type="term" value="F:DNA binding"/>
    <property type="evidence" value="ECO:0007669"/>
    <property type="project" value="UniProtKB-KW"/>
</dbReference>
<dbReference type="SUPFAM" id="SSF46785">
    <property type="entry name" value="Winged helix' DNA-binding domain"/>
    <property type="match status" value="1"/>
</dbReference>
<evidence type="ECO:0000256" key="3">
    <source>
        <dbReference type="ARBA" id="ARBA00023163"/>
    </source>
</evidence>
<dbReference type="Gene3D" id="1.10.10.10">
    <property type="entry name" value="Winged helix-like DNA-binding domain superfamily/Winged helix DNA-binding domain"/>
    <property type="match status" value="1"/>
</dbReference>